<reference evidence="1 2" key="1">
    <citation type="submission" date="2012-04" db="EMBL/GenBank/DDBJ databases">
        <authorList>
            <person name="Genoscope - CEA"/>
        </authorList>
    </citation>
    <scope>NUCLEOTIDE SEQUENCE [LARGE SCALE GENOMIC DNA]</scope>
    <source>
        <strain evidence="1 2">9806</strain>
    </source>
</reference>
<dbReference type="AlphaFoldDB" id="I4GXC5"/>
<evidence type="ECO:0000313" key="1">
    <source>
        <dbReference type="EMBL" id="CCI14449.1"/>
    </source>
</evidence>
<dbReference type="HOGENOM" id="CLU_2807604_0_0_3"/>
<dbReference type="Proteomes" id="UP000003273">
    <property type="component" value="Unassembled WGS sequence"/>
</dbReference>
<evidence type="ECO:0000313" key="2">
    <source>
        <dbReference type="Proteomes" id="UP000003273"/>
    </source>
</evidence>
<name>I4GXC5_MICAE</name>
<protein>
    <submittedName>
        <fullName evidence="1">Uncharacterized protein</fullName>
    </submittedName>
</protein>
<gene>
    <name evidence="1" type="ORF">MICAE_270003</name>
</gene>
<proteinExistence type="predicted"/>
<organism evidence="1 2">
    <name type="scientific">Microcystis aeruginosa PCC 9806</name>
    <dbReference type="NCBI Taxonomy" id="1160282"/>
    <lineage>
        <taxon>Bacteria</taxon>
        <taxon>Bacillati</taxon>
        <taxon>Cyanobacteriota</taxon>
        <taxon>Cyanophyceae</taxon>
        <taxon>Oscillatoriophycideae</taxon>
        <taxon>Chroococcales</taxon>
        <taxon>Microcystaceae</taxon>
        <taxon>Microcystis</taxon>
    </lineage>
</organism>
<dbReference type="EMBL" id="CAIL01000190">
    <property type="protein sequence ID" value="CCI14449.1"/>
    <property type="molecule type" value="Genomic_DNA"/>
</dbReference>
<sequence>MPNTNRRTALITVYCLPIIEKLPASAIENENLGKNLVHFLLNLLKAAQYEREKLSLTKYTSDLYHNN</sequence>
<comment type="caution">
    <text evidence="1">The sequence shown here is derived from an EMBL/GenBank/DDBJ whole genome shotgun (WGS) entry which is preliminary data.</text>
</comment>
<accession>I4GXC5</accession>